<evidence type="ECO:0000256" key="2">
    <source>
        <dbReference type="ARBA" id="ARBA00022679"/>
    </source>
</evidence>
<evidence type="ECO:0000259" key="6">
    <source>
        <dbReference type="PROSITE" id="PS50011"/>
    </source>
</evidence>
<sequence>MSQQQLFRGAMGVIFALKDTDTKQIKRVRKRSLSKQRQQDTKYQLESMRQARRVAPDYTPQLYNQQMARDQKGNYFDMQYLAAKDGWIPLNQIRRTDYSQELKDAWIHHLKIVVGLLHEAGYVHRDIKPANIMVNTDGRLKLIDYGLACNNNPHSANFCGHEDGIAGTGGFMSQEMMQKVRRHRDADFDSYKRNDLFVVAMMENWLKGGKNRNQQGYLLSQVQ</sequence>
<keyword evidence="5" id="KW-0067">ATP-binding</keyword>
<dbReference type="PROSITE" id="PS50011">
    <property type="entry name" value="PROTEIN_KINASE_DOM"/>
    <property type="match status" value="1"/>
</dbReference>
<evidence type="ECO:0000256" key="1">
    <source>
        <dbReference type="ARBA" id="ARBA00022527"/>
    </source>
</evidence>
<organism evidence="7">
    <name type="scientific">viral metagenome</name>
    <dbReference type="NCBI Taxonomy" id="1070528"/>
    <lineage>
        <taxon>unclassified sequences</taxon>
        <taxon>metagenomes</taxon>
        <taxon>organismal metagenomes</taxon>
    </lineage>
</organism>
<keyword evidence="1" id="KW-0723">Serine/threonine-protein kinase</keyword>
<proteinExistence type="predicted"/>
<dbReference type="GO" id="GO:0004674">
    <property type="term" value="F:protein serine/threonine kinase activity"/>
    <property type="evidence" value="ECO:0007669"/>
    <property type="project" value="UniProtKB-KW"/>
</dbReference>
<dbReference type="AlphaFoldDB" id="A0A6C0K5L0"/>
<keyword evidence="2" id="KW-0808">Transferase</keyword>
<evidence type="ECO:0000256" key="5">
    <source>
        <dbReference type="ARBA" id="ARBA00022840"/>
    </source>
</evidence>
<dbReference type="InterPro" id="IPR000719">
    <property type="entry name" value="Prot_kinase_dom"/>
</dbReference>
<dbReference type="Gene3D" id="1.10.510.10">
    <property type="entry name" value="Transferase(Phosphotransferase) domain 1"/>
    <property type="match status" value="1"/>
</dbReference>
<evidence type="ECO:0000256" key="3">
    <source>
        <dbReference type="ARBA" id="ARBA00022741"/>
    </source>
</evidence>
<dbReference type="EMBL" id="MN740794">
    <property type="protein sequence ID" value="QHU12007.1"/>
    <property type="molecule type" value="Genomic_DNA"/>
</dbReference>
<dbReference type="SUPFAM" id="SSF56112">
    <property type="entry name" value="Protein kinase-like (PK-like)"/>
    <property type="match status" value="1"/>
</dbReference>
<protein>
    <recommendedName>
        <fullName evidence="6">Protein kinase domain-containing protein</fullName>
    </recommendedName>
</protein>
<dbReference type="GO" id="GO:0005524">
    <property type="term" value="F:ATP binding"/>
    <property type="evidence" value="ECO:0007669"/>
    <property type="project" value="UniProtKB-KW"/>
</dbReference>
<dbReference type="PANTHER" id="PTHR24351">
    <property type="entry name" value="RIBOSOMAL PROTEIN S6 KINASE"/>
    <property type="match status" value="1"/>
</dbReference>
<keyword evidence="4" id="KW-0418">Kinase</keyword>
<dbReference type="PROSITE" id="PS00108">
    <property type="entry name" value="PROTEIN_KINASE_ST"/>
    <property type="match status" value="1"/>
</dbReference>
<evidence type="ECO:0000313" key="7">
    <source>
        <dbReference type="EMBL" id="QHU12007.1"/>
    </source>
</evidence>
<dbReference type="InterPro" id="IPR008271">
    <property type="entry name" value="Ser/Thr_kinase_AS"/>
</dbReference>
<accession>A0A6C0K5L0</accession>
<dbReference type="InterPro" id="IPR011009">
    <property type="entry name" value="Kinase-like_dom_sf"/>
</dbReference>
<reference evidence="7" key="1">
    <citation type="journal article" date="2020" name="Nature">
        <title>Giant virus diversity and host interactions through global metagenomics.</title>
        <authorList>
            <person name="Schulz F."/>
            <person name="Roux S."/>
            <person name="Paez-Espino D."/>
            <person name="Jungbluth S."/>
            <person name="Walsh D.A."/>
            <person name="Denef V.J."/>
            <person name="McMahon K.D."/>
            <person name="Konstantinidis K.T."/>
            <person name="Eloe-Fadrosh E.A."/>
            <person name="Kyrpides N.C."/>
            <person name="Woyke T."/>
        </authorList>
    </citation>
    <scope>NUCLEOTIDE SEQUENCE</scope>
    <source>
        <strain evidence="7">GVMAG-S-1101169-75</strain>
    </source>
</reference>
<name>A0A6C0K5L0_9ZZZZ</name>
<feature type="domain" description="Protein kinase" evidence="6">
    <location>
        <begin position="1"/>
        <end position="223"/>
    </location>
</feature>
<evidence type="ECO:0000256" key="4">
    <source>
        <dbReference type="ARBA" id="ARBA00022777"/>
    </source>
</evidence>
<keyword evidence="3" id="KW-0547">Nucleotide-binding</keyword>
<dbReference type="Pfam" id="PF00069">
    <property type="entry name" value="Pkinase"/>
    <property type="match status" value="1"/>
</dbReference>
<dbReference type="SMART" id="SM00220">
    <property type="entry name" value="S_TKc"/>
    <property type="match status" value="1"/>
</dbReference>